<name>A0A0K2D191_9CAUD</name>
<dbReference type="RefSeq" id="YP_009206395.1">
    <property type="nucleotide sequence ID" value="NC_028887.1"/>
</dbReference>
<organism evidence="1 2">
    <name type="scientific">Bacillus phage AvesoBmore</name>
    <dbReference type="NCBI Taxonomy" id="1698451"/>
    <lineage>
        <taxon>Viruses</taxon>
        <taxon>Duplodnaviria</taxon>
        <taxon>Heunggongvirae</taxon>
        <taxon>Uroviricota</taxon>
        <taxon>Caudoviricetes</taxon>
        <taxon>Herelleviridae</taxon>
        <taxon>Bastillevirinae</taxon>
        <taxon>Bequatrovirus</taxon>
        <taxon>Bequatrovirus avesobmore</taxon>
    </lineage>
</organism>
<reference evidence="1 2" key="1">
    <citation type="journal article" date="2015" name="Genome Announc.">
        <title>Genome Sequences of Two Bacillus cereus Group Bacteriophages, Eyuki and AvesoBmore.</title>
        <authorList>
            <person name="Erill I."/>
            <person name="Caruso S.M."/>
        </authorList>
    </citation>
    <scope>NUCLEOTIDE SEQUENCE [LARGE SCALE GENOMIC DNA]</scope>
</reference>
<sequence>MTTIRFTQLKRYVKLEKISQTCYACPTQFEGKTDDGDYLYCRYRYGWMSIELNGKELMDVKYGDEWAGCCSWEDFVKQAGIYGIILDDSDAELLDDEEGIWND</sequence>
<evidence type="ECO:0000313" key="2">
    <source>
        <dbReference type="Proteomes" id="UP000204647"/>
    </source>
</evidence>
<evidence type="ECO:0000313" key="1">
    <source>
        <dbReference type="EMBL" id="ALA13505.1"/>
    </source>
</evidence>
<dbReference type="OrthoDB" id="34693at10239"/>
<protein>
    <submittedName>
        <fullName evidence="1">Uncharacterized protein</fullName>
    </submittedName>
</protein>
<keyword evidence="2" id="KW-1185">Reference proteome</keyword>
<dbReference type="GeneID" id="26633103"/>
<dbReference type="KEGG" id="vg:26633103"/>
<dbReference type="EMBL" id="KT307976">
    <property type="protein sequence ID" value="ALA13505.1"/>
    <property type="molecule type" value="Genomic_DNA"/>
</dbReference>
<accession>A0A0K2D191</accession>
<gene>
    <name evidence="1" type="ORF">AVESOBMORE_40</name>
</gene>
<proteinExistence type="predicted"/>
<dbReference type="Proteomes" id="UP000204647">
    <property type="component" value="Segment"/>
</dbReference>